<reference evidence="1 2" key="1">
    <citation type="journal article" date="2020" name="Harmful Algae">
        <title>Molecular and morphological characterization of a novel dihydroanatoxin-a producing Microcoleus species (cyanobacteria) from the Russian River, California, USA.</title>
        <authorList>
            <person name="Conklin K.Y."/>
            <person name="Stancheva R."/>
            <person name="Otten T.G."/>
            <person name="Fadness R."/>
            <person name="Boyer G.L."/>
            <person name="Read B."/>
            <person name="Zhang X."/>
            <person name="Sheath R.G."/>
        </authorList>
    </citation>
    <scope>NUCLEOTIDE SEQUENCE [LARGE SCALE GENOMIC DNA]</scope>
    <source>
        <strain evidence="1 2">PTRS2</strain>
    </source>
</reference>
<dbReference type="RefSeq" id="WP_340521120.1">
    <property type="nucleotide sequence ID" value="NZ_JBBLXS010000177.1"/>
</dbReference>
<evidence type="ECO:0000313" key="1">
    <source>
        <dbReference type="EMBL" id="MEK0186069.1"/>
    </source>
</evidence>
<gene>
    <name evidence="1" type="ORF">WMG39_14605</name>
</gene>
<dbReference type="EMBL" id="JBBLXS010000177">
    <property type="protein sequence ID" value="MEK0186069.1"/>
    <property type="molecule type" value="Genomic_DNA"/>
</dbReference>
<proteinExistence type="predicted"/>
<keyword evidence="2" id="KW-1185">Reference proteome</keyword>
<dbReference type="Proteomes" id="UP001384579">
    <property type="component" value="Unassembled WGS sequence"/>
</dbReference>
<keyword evidence="1" id="KW-0238">DNA-binding</keyword>
<organism evidence="1 2">
    <name type="scientific">Microcoleus anatoxicus PTRS2</name>
    <dbReference type="NCBI Taxonomy" id="2705321"/>
    <lineage>
        <taxon>Bacteria</taxon>
        <taxon>Bacillati</taxon>
        <taxon>Cyanobacteriota</taxon>
        <taxon>Cyanophyceae</taxon>
        <taxon>Oscillatoriophycideae</taxon>
        <taxon>Oscillatoriales</taxon>
        <taxon>Microcoleaceae</taxon>
        <taxon>Microcoleus</taxon>
        <taxon>Microcoleus anatoxicus</taxon>
    </lineage>
</organism>
<dbReference type="GO" id="GO:0003677">
    <property type="term" value="F:DNA binding"/>
    <property type="evidence" value="ECO:0007669"/>
    <property type="project" value="UniProtKB-KW"/>
</dbReference>
<protein>
    <submittedName>
        <fullName evidence="1">DNA-binding response regulator</fullName>
    </submittedName>
</protein>
<comment type="caution">
    <text evidence="1">The sequence shown here is derived from an EMBL/GenBank/DDBJ whole genome shotgun (WGS) entry which is preliminary data.</text>
</comment>
<evidence type="ECO:0000313" key="2">
    <source>
        <dbReference type="Proteomes" id="UP001384579"/>
    </source>
</evidence>
<sequence>MVTRKPTRKDLFAEAAQTWDLNRIYELFNEAKRRIFPNARQGLTDTEKLYLRGLLCNCSPSDIARQLSKSARGAEVYMCKTLYQYFKGIPETPSDDVGNWRNVHQWLDKAGYKVDLSGDSTVGRSLPKDAKIHITDINFFNDNNNATISIDINIKLSFPSEVKSQGEDEIAND</sequence>
<name>A0ABU8YNT1_9CYAN</name>
<accession>A0ABU8YNT1</accession>